<evidence type="ECO:0000313" key="2">
    <source>
        <dbReference type="Proteomes" id="UP000020766"/>
    </source>
</evidence>
<organism evidence="1 2">
    <name type="scientific">Comamonas aquatica DA1877</name>
    <dbReference type="NCBI Taxonomy" id="1457173"/>
    <lineage>
        <taxon>Bacteria</taxon>
        <taxon>Pseudomonadati</taxon>
        <taxon>Pseudomonadota</taxon>
        <taxon>Betaproteobacteria</taxon>
        <taxon>Burkholderiales</taxon>
        <taxon>Comamonadaceae</taxon>
        <taxon>Comamonas</taxon>
    </lineage>
</organism>
<proteinExistence type="predicted"/>
<keyword evidence="2" id="KW-1185">Reference proteome</keyword>
<sequence length="112" mass="13009">MRVLEACAMPPCTKLCRRWRMANKTTAAQRRKRFALSVPDVWVLRPPYPNQFLALRLKRGRKVMQRTLSKDEVDFLVWMLGQYLWMDVPGATSAKDALIQACDRSWAQALGR</sequence>
<reference evidence="1 2" key="1">
    <citation type="submission" date="2014-01" db="EMBL/GenBank/DDBJ databases">
        <title>Interspecies Systems Biology Uncovers Metabolites Affecting C. elegans Gene Expression and Life History Traits.</title>
        <authorList>
            <person name="Watson E."/>
            <person name="Macneil L.T."/>
            <person name="Ritter A.D."/>
            <person name="Yilmaz L.S."/>
            <person name="Rosebrock A.P."/>
            <person name="Caudy A.A."/>
            <person name="Walhout A.J."/>
        </authorList>
    </citation>
    <scope>NUCLEOTIDE SEQUENCE [LARGE SCALE GENOMIC DNA]</scope>
    <source>
        <strain evidence="1 2">DA1877</strain>
    </source>
</reference>
<protein>
    <submittedName>
        <fullName evidence="1">Uncharacterized protein</fullName>
    </submittedName>
</protein>
<dbReference type="Proteomes" id="UP000020766">
    <property type="component" value="Unassembled WGS sequence"/>
</dbReference>
<dbReference type="AlphaFoldDB" id="A0A014Q8D6"/>
<dbReference type="EMBL" id="JBOK01000016">
    <property type="protein sequence ID" value="EXU79437.1"/>
    <property type="molecule type" value="Genomic_DNA"/>
</dbReference>
<comment type="caution">
    <text evidence="1">The sequence shown here is derived from an EMBL/GenBank/DDBJ whole genome shotgun (WGS) entry which is preliminary data.</text>
</comment>
<name>A0A014Q8D6_9BURK</name>
<gene>
    <name evidence="1" type="ORF">AX13_04835</name>
</gene>
<evidence type="ECO:0000313" key="1">
    <source>
        <dbReference type="EMBL" id="EXU79437.1"/>
    </source>
</evidence>
<dbReference type="PATRIC" id="fig|1457173.3.peg.2644"/>
<accession>A0A014Q8D6</accession>